<dbReference type="GeneID" id="34585122"/>
<dbReference type="PANTHER" id="PTHR15192:SF8">
    <property type="entry name" value="FAD_NAD(P)-BINDING DOMAIN-CONTAINING PROTEIN"/>
    <property type="match status" value="1"/>
</dbReference>
<keyword evidence="3" id="KW-1185">Reference proteome</keyword>
<dbReference type="PANTHER" id="PTHR15192">
    <property type="entry name" value="PROTEIN CBG05349"/>
    <property type="match status" value="1"/>
</dbReference>
<evidence type="ECO:0008006" key="4">
    <source>
        <dbReference type="Google" id="ProtNLM"/>
    </source>
</evidence>
<dbReference type="InterPro" id="IPR029058">
    <property type="entry name" value="AB_hydrolase_fold"/>
</dbReference>
<comment type="caution">
    <text evidence="2">The sequence shown here is derived from an EMBL/GenBank/DDBJ whole genome shotgun (WGS) entry which is preliminary data.</text>
</comment>
<feature type="region of interest" description="Disordered" evidence="1">
    <location>
        <begin position="532"/>
        <end position="572"/>
    </location>
</feature>
<dbReference type="InterPro" id="IPR029731">
    <property type="entry name" value="OSGIN1/2"/>
</dbReference>
<gene>
    <name evidence="2" type="ORF">AYO20_01698</name>
</gene>
<dbReference type="RefSeq" id="XP_022503959.1">
    <property type="nucleotide sequence ID" value="XM_022640004.1"/>
</dbReference>
<accession>A0A178DBC2</accession>
<name>A0A178DBC2_9EURO</name>
<dbReference type="SUPFAM" id="SSF51905">
    <property type="entry name" value="FAD/NAD(P)-binding domain"/>
    <property type="match status" value="1"/>
</dbReference>
<organism evidence="2 3">
    <name type="scientific">Fonsecaea nubica</name>
    <dbReference type="NCBI Taxonomy" id="856822"/>
    <lineage>
        <taxon>Eukaryota</taxon>
        <taxon>Fungi</taxon>
        <taxon>Dikarya</taxon>
        <taxon>Ascomycota</taxon>
        <taxon>Pezizomycotina</taxon>
        <taxon>Eurotiomycetes</taxon>
        <taxon>Chaetothyriomycetidae</taxon>
        <taxon>Chaetothyriales</taxon>
        <taxon>Herpotrichiellaceae</taxon>
        <taxon>Fonsecaea</taxon>
    </lineage>
</organism>
<sequence>MAHGEPQKVDTVIVGNGPSSLILSYILHGHIPYYDESSPHPDAILHEKLLRLGHDLLDIDFDHLTEHFAGSRFSYSTQALPVNVLLDTLVRPLGETDDAEKKTCIRWAYEPSRAVAHMVIGQTHSTGGQWVENPVHASWDIGTLSYAGMISLPGYGFDEHYQRRNGRPMPVYIRPSRHAVADYLAEYPFHVGIADSIHNGEQVRGVSRRGNGFYIASHNILCKNLVLASGIFSELIQPRPLLCPLVELRAKQMGPSTNPLLVIGSGFSAADVIISSPPNQKIIHIYKWAPSTSPSPLRACHQQAYPEYAGVYRRMKLAANPSSKPKDKRPRYRRIMSDFDLSRDWNATYEGLPNTEVVDVQVSDDGLAATVTFQNASTKETPFQRQVSGLEYVVGRRGSLEYLAPSLLQEVIPKEAEALRDAGMISAQTLREKANEDLEVAPHVFIIGSLTGDSLIRFAYGGCAYAAGKIMRESQESETRDQSSKLKSNGLVTVCLGQYQTPASSPKIPAMSGLDGHESSPILTLREHVRVRHESTSTKGSLSTDGPNTTTTHGETGDQQSKNIPSYDPDSSSSLADTGRFIVSDYACLRAHYLTPKYPIVLAHGLMGFDELRLAGDLLPGISYWRGIKEAFQARGVQCITTTVPRTASIAERAEVLMDQIAKRLPPAATGGKGEDGNGGDGGGREVNIIAHSMGGLDARYMISRLCPPPSLFRVRSLTTVATPHRGSSTADMLIRDIGPDLLPRLYQLLGRMNIDSGAFAQLTTRYVTEHFNPRTPNDPSVKYLSYGASATPHLLSVFRLSHDLMDMLEGPNDGLVSVRSAKWGEYQGTLAGVTHLDLINWTNRLKKMASRVGLVEEKFNAVAFYLAVAEELAKQGF</sequence>
<dbReference type="SMR" id="A0A178DBC2"/>
<dbReference type="InterPro" id="IPR036188">
    <property type="entry name" value="FAD/NAD-bd_sf"/>
</dbReference>
<dbReference type="Gene3D" id="3.50.50.60">
    <property type="entry name" value="FAD/NAD(P)-binding domain"/>
    <property type="match status" value="1"/>
</dbReference>
<reference evidence="2 3" key="1">
    <citation type="submission" date="2016-03" db="EMBL/GenBank/DDBJ databases">
        <title>The draft genome sequence of Fonsecaea nubica causative agent of cutaneous subcutaneous infection in human host.</title>
        <authorList>
            <person name="Costa F."/>
            <person name="Sybren D.H."/>
            <person name="Raittz R.T."/>
            <person name="Weiss V.A."/>
            <person name="Leao A.C."/>
            <person name="Gomes R."/>
            <person name="De Souza E.M."/>
            <person name="Pedrosa F.O."/>
            <person name="Steffens M.B."/>
            <person name="Bombassaro A."/>
            <person name="Tadra-Sfeir M.Z."/>
            <person name="Moreno L.F."/>
            <person name="Najafzadeh M.J."/>
            <person name="Felipe M.S."/>
            <person name="Teixeira M."/>
            <person name="Sun J."/>
            <person name="Xi L."/>
            <person name="Castro M.A."/>
            <person name="Vicente V.A."/>
        </authorList>
    </citation>
    <scope>NUCLEOTIDE SEQUENCE [LARGE SCALE GENOMIC DNA]</scope>
    <source>
        <strain evidence="2 3">CBS 269.64</strain>
    </source>
</reference>
<proteinExistence type="predicted"/>
<evidence type="ECO:0000313" key="2">
    <source>
        <dbReference type="EMBL" id="OAL38947.1"/>
    </source>
</evidence>
<feature type="compositionally biased region" description="Polar residues" evidence="1">
    <location>
        <begin position="537"/>
        <end position="572"/>
    </location>
</feature>
<dbReference type="SUPFAM" id="SSF53474">
    <property type="entry name" value="alpha/beta-Hydrolases"/>
    <property type="match status" value="1"/>
</dbReference>
<evidence type="ECO:0000313" key="3">
    <source>
        <dbReference type="Proteomes" id="UP000185904"/>
    </source>
</evidence>
<protein>
    <recommendedName>
        <fullName evidence="4">DUF676 domain-containing protein</fullName>
    </recommendedName>
</protein>
<evidence type="ECO:0000256" key="1">
    <source>
        <dbReference type="SAM" id="MobiDB-lite"/>
    </source>
</evidence>
<dbReference type="OrthoDB" id="412005at2759"/>
<dbReference type="Gene3D" id="3.40.50.1820">
    <property type="entry name" value="alpha/beta hydrolase"/>
    <property type="match status" value="1"/>
</dbReference>
<dbReference type="AlphaFoldDB" id="A0A178DBC2"/>
<dbReference type="Proteomes" id="UP000185904">
    <property type="component" value="Unassembled WGS sequence"/>
</dbReference>
<dbReference type="EMBL" id="LVCJ01000007">
    <property type="protein sequence ID" value="OAL38947.1"/>
    <property type="molecule type" value="Genomic_DNA"/>
</dbReference>